<gene>
    <name evidence="2" type="ORF">GUITHDRAFT_147489</name>
</gene>
<proteinExistence type="predicted"/>
<dbReference type="Proteomes" id="UP000011087">
    <property type="component" value="Unassembled WGS sequence"/>
</dbReference>
<feature type="compositionally biased region" description="Low complexity" evidence="1">
    <location>
        <begin position="1"/>
        <end position="11"/>
    </location>
</feature>
<dbReference type="PaxDb" id="55529-EKX34026"/>
<dbReference type="EMBL" id="JH993121">
    <property type="protein sequence ID" value="EKX34026.1"/>
    <property type="molecule type" value="Genomic_DNA"/>
</dbReference>
<feature type="compositionally biased region" description="Basic and acidic residues" evidence="1">
    <location>
        <begin position="75"/>
        <end position="87"/>
    </location>
</feature>
<dbReference type="KEGG" id="gtt:GUITHDRAFT_147489"/>
<dbReference type="AlphaFoldDB" id="L1ICP8"/>
<feature type="region of interest" description="Disordered" evidence="1">
    <location>
        <begin position="283"/>
        <end position="317"/>
    </location>
</feature>
<feature type="compositionally biased region" description="Acidic residues" evidence="1">
    <location>
        <begin position="58"/>
        <end position="70"/>
    </location>
</feature>
<keyword evidence="4" id="KW-1185">Reference proteome</keyword>
<evidence type="ECO:0000313" key="4">
    <source>
        <dbReference type="Proteomes" id="UP000011087"/>
    </source>
</evidence>
<reference evidence="2 4" key="1">
    <citation type="journal article" date="2012" name="Nature">
        <title>Algal genomes reveal evolutionary mosaicism and the fate of nucleomorphs.</title>
        <authorList>
            <consortium name="DOE Joint Genome Institute"/>
            <person name="Curtis B.A."/>
            <person name="Tanifuji G."/>
            <person name="Burki F."/>
            <person name="Gruber A."/>
            <person name="Irimia M."/>
            <person name="Maruyama S."/>
            <person name="Arias M.C."/>
            <person name="Ball S.G."/>
            <person name="Gile G.H."/>
            <person name="Hirakawa Y."/>
            <person name="Hopkins J.F."/>
            <person name="Kuo A."/>
            <person name="Rensing S.A."/>
            <person name="Schmutz J."/>
            <person name="Symeonidi A."/>
            <person name="Elias M."/>
            <person name="Eveleigh R.J."/>
            <person name="Herman E.K."/>
            <person name="Klute M.J."/>
            <person name="Nakayama T."/>
            <person name="Obornik M."/>
            <person name="Reyes-Prieto A."/>
            <person name="Armbrust E.V."/>
            <person name="Aves S.J."/>
            <person name="Beiko R.G."/>
            <person name="Coutinho P."/>
            <person name="Dacks J.B."/>
            <person name="Durnford D.G."/>
            <person name="Fast N.M."/>
            <person name="Green B.R."/>
            <person name="Grisdale C.J."/>
            <person name="Hempel F."/>
            <person name="Henrissat B."/>
            <person name="Hoppner M.P."/>
            <person name="Ishida K."/>
            <person name="Kim E."/>
            <person name="Koreny L."/>
            <person name="Kroth P.G."/>
            <person name="Liu Y."/>
            <person name="Malik S.B."/>
            <person name="Maier U.G."/>
            <person name="McRose D."/>
            <person name="Mock T."/>
            <person name="Neilson J.A."/>
            <person name="Onodera N.T."/>
            <person name="Poole A.M."/>
            <person name="Pritham E.J."/>
            <person name="Richards T.A."/>
            <person name="Rocap G."/>
            <person name="Roy S.W."/>
            <person name="Sarai C."/>
            <person name="Schaack S."/>
            <person name="Shirato S."/>
            <person name="Slamovits C.H."/>
            <person name="Spencer D.F."/>
            <person name="Suzuki S."/>
            <person name="Worden A.Z."/>
            <person name="Zauner S."/>
            <person name="Barry K."/>
            <person name="Bell C."/>
            <person name="Bharti A.K."/>
            <person name="Crow J.A."/>
            <person name="Grimwood J."/>
            <person name="Kramer R."/>
            <person name="Lindquist E."/>
            <person name="Lucas S."/>
            <person name="Salamov A."/>
            <person name="McFadden G.I."/>
            <person name="Lane C.E."/>
            <person name="Keeling P.J."/>
            <person name="Gray M.W."/>
            <person name="Grigoriev I.V."/>
            <person name="Archibald J.M."/>
        </authorList>
    </citation>
    <scope>NUCLEOTIDE SEQUENCE</scope>
    <source>
        <strain evidence="2 4">CCMP2712</strain>
    </source>
</reference>
<evidence type="ECO:0000256" key="1">
    <source>
        <dbReference type="SAM" id="MobiDB-lite"/>
    </source>
</evidence>
<reference evidence="4" key="2">
    <citation type="submission" date="2012-11" db="EMBL/GenBank/DDBJ databases">
        <authorList>
            <person name="Kuo A."/>
            <person name="Curtis B.A."/>
            <person name="Tanifuji G."/>
            <person name="Burki F."/>
            <person name="Gruber A."/>
            <person name="Irimia M."/>
            <person name="Maruyama S."/>
            <person name="Arias M.C."/>
            <person name="Ball S.G."/>
            <person name="Gile G.H."/>
            <person name="Hirakawa Y."/>
            <person name="Hopkins J.F."/>
            <person name="Rensing S.A."/>
            <person name="Schmutz J."/>
            <person name="Symeonidi A."/>
            <person name="Elias M."/>
            <person name="Eveleigh R.J."/>
            <person name="Herman E.K."/>
            <person name="Klute M.J."/>
            <person name="Nakayama T."/>
            <person name="Obornik M."/>
            <person name="Reyes-Prieto A."/>
            <person name="Armbrust E.V."/>
            <person name="Aves S.J."/>
            <person name="Beiko R.G."/>
            <person name="Coutinho P."/>
            <person name="Dacks J.B."/>
            <person name="Durnford D.G."/>
            <person name="Fast N.M."/>
            <person name="Green B.R."/>
            <person name="Grisdale C."/>
            <person name="Hempe F."/>
            <person name="Henrissat B."/>
            <person name="Hoppner M.P."/>
            <person name="Ishida K.-I."/>
            <person name="Kim E."/>
            <person name="Koreny L."/>
            <person name="Kroth P.G."/>
            <person name="Liu Y."/>
            <person name="Malik S.-B."/>
            <person name="Maier U.G."/>
            <person name="McRose D."/>
            <person name="Mock T."/>
            <person name="Neilson J.A."/>
            <person name="Onodera N.T."/>
            <person name="Poole A.M."/>
            <person name="Pritham E.J."/>
            <person name="Richards T.A."/>
            <person name="Rocap G."/>
            <person name="Roy S.W."/>
            <person name="Sarai C."/>
            <person name="Schaack S."/>
            <person name="Shirato S."/>
            <person name="Slamovits C.H."/>
            <person name="Spencer D.F."/>
            <person name="Suzuki S."/>
            <person name="Worden A.Z."/>
            <person name="Zauner S."/>
            <person name="Barry K."/>
            <person name="Bell C."/>
            <person name="Bharti A.K."/>
            <person name="Crow J.A."/>
            <person name="Grimwood J."/>
            <person name="Kramer R."/>
            <person name="Lindquist E."/>
            <person name="Lucas S."/>
            <person name="Salamov A."/>
            <person name="McFadden G.I."/>
            <person name="Lane C.E."/>
            <person name="Keeling P.J."/>
            <person name="Gray M.W."/>
            <person name="Grigoriev I.V."/>
            <person name="Archibald J.M."/>
        </authorList>
    </citation>
    <scope>NUCLEOTIDE SEQUENCE</scope>
    <source>
        <strain evidence="4">CCMP2712</strain>
    </source>
</reference>
<dbReference type="RefSeq" id="XP_005821006.1">
    <property type="nucleotide sequence ID" value="XM_005820949.1"/>
</dbReference>
<evidence type="ECO:0000313" key="2">
    <source>
        <dbReference type="EMBL" id="EKX34026.1"/>
    </source>
</evidence>
<organism evidence="2">
    <name type="scientific">Guillardia theta (strain CCMP2712)</name>
    <name type="common">Cryptophyte</name>
    <dbReference type="NCBI Taxonomy" id="905079"/>
    <lineage>
        <taxon>Eukaryota</taxon>
        <taxon>Cryptophyceae</taxon>
        <taxon>Pyrenomonadales</taxon>
        <taxon>Geminigeraceae</taxon>
        <taxon>Guillardia</taxon>
    </lineage>
</organism>
<feature type="compositionally biased region" description="Acidic residues" evidence="1">
    <location>
        <begin position="291"/>
        <end position="302"/>
    </location>
</feature>
<dbReference type="EnsemblProtists" id="EKX34026">
    <property type="protein sequence ID" value="EKX34026"/>
    <property type="gene ID" value="GUITHDRAFT_147489"/>
</dbReference>
<feature type="compositionally biased region" description="Basic and acidic residues" evidence="1">
    <location>
        <begin position="27"/>
        <end position="53"/>
    </location>
</feature>
<dbReference type="GeneID" id="17290789"/>
<feature type="region of interest" description="Disordered" evidence="1">
    <location>
        <begin position="1"/>
        <end position="87"/>
    </location>
</feature>
<name>L1ICP8_GUITC</name>
<accession>L1ICP8</accession>
<protein>
    <submittedName>
        <fullName evidence="2 3">Uncharacterized protein</fullName>
    </submittedName>
</protein>
<sequence>MNPHADVSVSDYSDDTSDLSSTVTESSAERHDGGGGSREGERGEVFMMRHEWRSSSGGEEEEEEEEEEEGGGIGEETRWEKGAASDREVEKIEDRLLSSMSKYSHQQQLPAGFGDPSFVAPHDMRDISQHPDSPVFVCKGAVKERKIEPDIMSKSMALVYEAAEELGERYLEEATFLARLPHRRKEDGSIPEYLEQNKEETFMTWLYEGVAPNNSKTFDNLIEYVGARSKLSAGIVPGTTEASETMWRMEQRRIELEKNMTLEGGGSVQKSRALTWDEAMQERALARRPDEDEDEDEDEEGSDPTAGRITEQPRLDEREKELIMINKELITKSLNNESFEMRETIPIVVPRWVIESYGDAYKHLLPQKESLKQQLAHRDAAGNTIRAIMSAKTLRSLVPTEEEKKEKALAEQAEKDRKLSKYEYVEKYREEVEEIGATALSPVVRKTWLIEQAARKHGHVMKGK</sequence>
<reference evidence="3" key="3">
    <citation type="submission" date="2015-06" db="UniProtKB">
        <authorList>
            <consortium name="EnsemblProtists"/>
        </authorList>
    </citation>
    <scope>IDENTIFICATION</scope>
</reference>
<evidence type="ECO:0000313" key="3">
    <source>
        <dbReference type="EnsemblProtists" id="EKX34026"/>
    </source>
</evidence>
<dbReference type="HOGENOM" id="CLU_589817_0_0_1"/>